<gene>
    <name evidence="1" type="ORF">TNCT_70191</name>
</gene>
<organism evidence="1 2">
    <name type="scientific">Trichonephila clavata</name>
    <name type="common">Joro spider</name>
    <name type="synonym">Nephila clavata</name>
    <dbReference type="NCBI Taxonomy" id="2740835"/>
    <lineage>
        <taxon>Eukaryota</taxon>
        <taxon>Metazoa</taxon>
        <taxon>Ecdysozoa</taxon>
        <taxon>Arthropoda</taxon>
        <taxon>Chelicerata</taxon>
        <taxon>Arachnida</taxon>
        <taxon>Araneae</taxon>
        <taxon>Araneomorphae</taxon>
        <taxon>Entelegynae</taxon>
        <taxon>Araneoidea</taxon>
        <taxon>Nephilidae</taxon>
        <taxon>Trichonephila</taxon>
    </lineage>
</organism>
<keyword evidence="2" id="KW-1185">Reference proteome</keyword>
<dbReference type="Proteomes" id="UP000887116">
    <property type="component" value="Unassembled WGS sequence"/>
</dbReference>
<comment type="caution">
    <text evidence="1">The sequence shown here is derived from an EMBL/GenBank/DDBJ whole genome shotgun (WGS) entry which is preliminary data.</text>
</comment>
<reference evidence="1" key="1">
    <citation type="submission" date="2020-07" db="EMBL/GenBank/DDBJ databases">
        <title>Multicomponent nature underlies the extraordinary mechanical properties of spider dragline silk.</title>
        <authorList>
            <person name="Kono N."/>
            <person name="Nakamura H."/>
            <person name="Mori M."/>
            <person name="Yoshida Y."/>
            <person name="Ohtoshi R."/>
            <person name="Malay A.D."/>
            <person name="Moran D.A.P."/>
            <person name="Tomita M."/>
            <person name="Numata K."/>
            <person name="Arakawa K."/>
        </authorList>
    </citation>
    <scope>NUCLEOTIDE SEQUENCE</scope>
</reference>
<accession>A0A8X6LM05</accession>
<protein>
    <submittedName>
        <fullName evidence="1">Uncharacterized protein</fullName>
    </submittedName>
</protein>
<name>A0A8X6LM05_TRICU</name>
<proteinExistence type="predicted"/>
<dbReference type="EMBL" id="BMAO01037016">
    <property type="protein sequence ID" value="GFR14725.1"/>
    <property type="molecule type" value="Genomic_DNA"/>
</dbReference>
<evidence type="ECO:0000313" key="1">
    <source>
        <dbReference type="EMBL" id="GFR14725.1"/>
    </source>
</evidence>
<sequence length="75" mass="8135">MGPRIIILKKEVLTFNIQGNPHTALMDSILIALCGNITGSKKSTTAQNDAIQNKDSSATKLSDFLYDRGVIVNTE</sequence>
<dbReference type="AlphaFoldDB" id="A0A8X6LM05"/>
<evidence type="ECO:0000313" key="2">
    <source>
        <dbReference type="Proteomes" id="UP000887116"/>
    </source>
</evidence>